<dbReference type="GO" id="GO:0046872">
    <property type="term" value="F:metal ion binding"/>
    <property type="evidence" value="ECO:0007669"/>
    <property type="project" value="UniProtKB-KW"/>
</dbReference>
<evidence type="ECO:0000256" key="3">
    <source>
        <dbReference type="ARBA" id="ARBA00022840"/>
    </source>
</evidence>
<comment type="caution">
    <text evidence="7">The sequence shown here is derived from an EMBL/GenBank/DDBJ whole genome shotgun (WGS) entry which is preliminary data.</text>
</comment>
<evidence type="ECO:0000256" key="2">
    <source>
        <dbReference type="ARBA" id="ARBA00022741"/>
    </source>
</evidence>
<dbReference type="GO" id="GO:0009396">
    <property type="term" value="P:folic acid-containing compound biosynthetic process"/>
    <property type="evidence" value="ECO:0007669"/>
    <property type="project" value="TreeGrafter"/>
</dbReference>
<gene>
    <name evidence="7" type="ORF">DE4585_02619</name>
</gene>
<keyword evidence="3 4" id="KW-0067">ATP-binding</keyword>
<dbReference type="GO" id="GO:0005524">
    <property type="term" value="F:ATP binding"/>
    <property type="evidence" value="ECO:0007669"/>
    <property type="project" value="UniProtKB-KW"/>
</dbReference>
<dbReference type="InterPro" id="IPR037171">
    <property type="entry name" value="NagB/RpiA_transferase-like"/>
</dbReference>
<keyword evidence="5" id="KW-0479">Metal-binding</keyword>
<dbReference type="GO" id="GO:0030272">
    <property type="term" value="F:5-formyltetrahydrofolate cyclo-ligase activity"/>
    <property type="evidence" value="ECO:0007669"/>
    <property type="project" value="UniProtKB-EC"/>
</dbReference>
<dbReference type="Proteomes" id="UP000295117">
    <property type="component" value="Unassembled WGS sequence"/>
</dbReference>
<feature type="transmembrane region" description="Helical" evidence="6">
    <location>
        <begin position="12"/>
        <end position="33"/>
    </location>
</feature>
<keyword evidence="2 4" id="KW-0547">Nucleotide-binding</keyword>
<dbReference type="GO" id="GO:0035999">
    <property type="term" value="P:tetrahydrofolate interconversion"/>
    <property type="evidence" value="ECO:0007669"/>
    <property type="project" value="TreeGrafter"/>
</dbReference>
<keyword evidence="6" id="KW-0812">Transmembrane</keyword>
<comment type="catalytic activity">
    <reaction evidence="5">
        <text>(6S)-5-formyl-5,6,7,8-tetrahydrofolate + ATP = (6R)-5,10-methenyltetrahydrofolate + ADP + phosphate</text>
        <dbReference type="Rhea" id="RHEA:10488"/>
        <dbReference type="ChEBI" id="CHEBI:30616"/>
        <dbReference type="ChEBI" id="CHEBI:43474"/>
        <dbReference type="ChEBI" id="CHEBI:57455"/>
        <dbReference type="ChEBI" id="CHEBI:57457"/>
        <dbReference type="ChEBI" id="CHEBI:456216"/>
        <dbReference type="EC" id="6.3.3.2"/>
    </reaction>
</comment>
<dbReference type="SUPFAM" id="SSF100950">
    <property type="entry name" value="NagB/RpiA/CoA transferase-like"/>
    <property type="match status" value="1"/>
</dbReference>
<dbReference type="PANTHER" id="PTHR23407:SF1">
    <property type="entry name" value="5-FORMYLTETRAHYDROFOLATE CYCLO-LIGASE"/>
    <property type="match status" value="1"/>
</dbReference>
<dbReference type="PANTHER" id="PTHR23407">
    <property type="entry name" value="ATPASE INHIBITOR/5-FORMYLTETRAHYDROFOLATE CYCLO-LIGASE"/>
    <property type="match status" value="1"/>
</dbReference>
<dbReference type="Pfam" id="PF01812">
    <property type="entry name" value="5-FTHF_cyc-lig"/>
    <property type="match status" value="1"/>
</dbReference>
<accession>A0A4R8S0C8</accession>
<sequence>MSRADREIQNDALTAHVVTAASGLSVIAAYLPVGFEPGSVEMLDTLITRGIEVLLPVARNDETGTPAALAWGQYRPGELVDAPFGLREPAPPVFGPATLADAELVLIPALAVDKRGNRLGRGAGFYDRSLEFAAPSIALVSPLYTGEILDDIPAGPHDVPVTHALTADGLVTLG</sequence>
<evidence type="ECO:0000313" key="8">
    <source>
        <dbReference type="Proteomes" id="UP000295117"/>
    </source>
</evidence>
<evidence type="ECO:0000256" key="4">
    <source>
        <dbReference type="PIRSR" id="PIRSR006806-1"/>
    </source>
</evidence>
<dbReference type="EMBL" id="PECH01000007">
    <property type="protein sequence ID" value="TDZ82090.1"/>
    <property type="molecule type" value="Genomic_DNA"/>
</dbReference>
<comment type="similarity">
    <text evidence="1 5">Belongs to the 5-formyltetrahydrofolate cyclo-ligase family.</text>
</comment>
<evidence type="ECO:0000256" key="5">
    <source>
        <dbReference type="RuleBase" id="RU361279"/>
    </source>
</evidence>
<dbReference type="InterPro" id="IPR024185">
    <property type="entry name" value="FTHF_cligase-like_sf"/>
</dbReference>
<dbReference type="EC" id="6.3.3.2" evidence="5"/>
<keyword evidence="7" id="KW-0436">Ligase</keyword>
<protein>
    <recommendedName>
        <fullName evidence="5">5-formyltetrahydrofolate cyclo-ligase</fullName>
        <ecNumber evidence="5">6.3.3.2</ecNumber>
    </recommendedName>
</protein>
<feature type="binding site" evidence="4">
    <location>
        <position position="31"/>
    </location>
    <ligand>
        <name>substrate</name>
    </ligand>
</feature>
<keyword evidence="5" id="KW-0460">Magnesium</keyword>
<keyword evidence="6" id="KW-0472">Membrane</keyword>
<reference evidence="7 8" key="1">
    <citation type="journal article" date="2019" name="Sci. Rep.">
        <title>Extended insight into the Mycobacterium chelonae-abscessus complex through whole genome sequencing of Mycobacterium salmoniphilum outbreak and Mycobacterium salmoniphilum-like strains.</title>
        <authorList>
            <person name="Behra P.R.K."/>
            <person name="Das S."/>
            <person name="Pettersson B.M.F."/>
            <person name="Shirreff L."/>
            <person name="DuCote T."/>
            <person name="Jacobsson K.G."/>
            <person name="Ennis D.G."/>
            <person name="Kirsebom L.A."/>
        </authorList>
    </citation>
    <scope>NUCLEOTIDE SEQUENCE [LARGE SCALE GENOMIC DNA]</scope>
    <source>
        <strain evidence="7 8">DE 4585</strain>
    </source>
</reference>
<evidence type="ECO:0000256" key="6">
    <source>
        <dbReference type="SAM" id="Phobius"/>
    </source>
</evidence>
<dbReference type="NCBIfam" id="TIGR02727">
    <property type="entry name" value="MTHFS_bact"/>
    <property type="match status" value="1"/>
</dbReference>
<dbReference type="Gene3D" id="3.40.50.10420">
    <property type="entry name" value="NagB/RpiA/CoA transferase-like"/>
    <property type="match status" value="1"/>
</dbReference>
<evidence type="ECO:0000313" key="7">
    <source>
        <dbReference type="EMBL" id="TDZ82090.1"/>
    </source>
</evidence>
<feature type="binding site" evidence="4">
    <location>
        <begin position="118"/>
        <end position="126"/>
    </location>
    <ligand>
        <name>ATP</name>
        <dbReference type="ChEBI" id="CHEBI:30616"/>
    </ligand>
</feature>
<dbReference type="AlphaFoldDB" id="A0A4R8S0C8"/>
<name>A0A4R8S0C8_9MYCO</name>
<dbReference type="InterPro" id="IPR002698">
    <property type="entry name" value="FTHF_cligase"/>
</dbReference>
<proteinExistence type="inferred from homology"/>
<evidence type="ECO:0000256" key="1">
    <source>
        <dbReference type="ARBA" id="ARBA00010638"/>
    </source>
</evidence>
<keyword evidence="6" id="KW-1133">Transmembrane helix</keyword>
<organism evidence="7 8">
    <name type="scientific">Mycobacteroides salmoniphilum</name>
    <dbReference type="NCBI Taxonomy" id="404941"/>
    <lineage>
        <taxon>Bacteria</taxon>
        <taxon>Bacillati</taxon>
        <taxon>Actinomycetota</taxon>
        <taxon>Actinomycetes</taxon>
        <taxon>Mycobacteriales</taxon>
        <taxon>Mycobacteriaceae</taxon>
        <taxon>Mycobacteroides</taxon>
    </lineage>
</organism>
<comment type="cofactor">
    <cofactor evidence="5">
        <name>Mg(2+)</name>
        <dbReference type="ChEBI" id="CHEBI:18420"/>
    </cofactor>
</comment>
<feature type="binding site" evidence="4">
    <location>
        <position position="36"/>
    </location>
    <ligand>
        <name>substrate</name>
    </ligand>
</feature>
<dbReference type="PIRSF" id="PIRSF006806">
    <property type="entry name" value="FTHF_cligase"/>
    <property type="match status" value="1"/>
</dbReference>